<evidence type="ECO:0000313" key="4">
    <source>
        <dbReference type="EMBL" id="TVM16464.1"/>
    </source>
</evidence>
<dbReference type="GO" id="GO:0016787">
    <property type="term" value="F:hydrolase activity"/>
    <property type="evidence" value="ECO:0007669"/>
    <property type="project" value="UniProtKB-KW"/>
</dbReference>
<dbReference type="Pfam" id="PF22785">
    <property type="entry name" value="Tc-R-P"/>
    <property type="match status" value="1"/>
</dbReference>
<evidence type="ECO:0000259" key="3">
    <source>
        <dbReference type="PROSITE" id="PS50056"/>
    </source>
</evidence>
<dbReference type="InterPro" id="IPR016130">
    <property type="entry name" value="Tyr_Pase_AS"/>
</dbReference>
<sequence>MTRKKDAPAYTLHWVTDQLAVGQAPMSYDQLDAIKDQGVTAIMNLCAEFCDLHDIESGHGFDVYYLPIPDEEAPDMPAMEEALAWLDEAIYLGKKVLIHCRHGIGRTGTVLNAYLLRRGLGHKLAGKKLKGLKSQPANFNQWWTLRKYGRRTGKLTVREPSLEYKHLVDLSPFFGDYEALTARAEERIRIEEGDCARCGQGHTNCCSTPIRLSFAEAVYVSHRINVTLPSEKRQQLISRAMAAARTEASTTRGLESATDEWCLAVSGAMCPLLEDERCLLYPSRPLQCRTFELSETSQEELWNTELEPALSKLSQDIFLAFTGFFPDESPPRLTLPDVVSGRYVQRFFKYLLEHQKR</sequence>
<reference evidence="4 5" key="1">
    <citation type="submission" date="2018-06" db="EMBL/GenBank/DDBJ databases">
        <title>Complete genome of Desulfovibrio indonesiensis P37SLT.</title>
        <authorList>
            <person name="Crispim J.S."/>
            <person name="Vidigal P.M.P."/>
            <person name="Silva L.C.F."/>
            <person name="Laguardia C.N."/>
            <person name="Araujo L.C."/>
            <person name="Dias R.S."/>
            <person name="Sousa M.P."/>
            <person name="Paula S.O."/>
            <person name="Silva C."/>
        </authorList>
    </citation>
    <scope>NUCLEOTIDE SEQUENCE [LARGE SCALE GENOMIC DNA]</scope>
    <source>
        <strain evidence="4 5">P37SLT</strain>
    </source>
</reference>
<dbReference type="Proteomes" id="UP000448292">
    <property type="component" value="Unassembled WGS sequence"/>
</dbReference>
<gene>
    <name evidence="4" type="ORF">DPQ33_12495</name>
</gene>
<dbReference type="SMART" id="SM00404">
    <property type="entry name" value="PTPc_motif"/>
    <property type="match status" value="1"/>
</dbReference>
<comment type="caution">
    <text evidence="4">The sequence shown here is derived from an EMBL/GenBank/DDBJ whole genome shotgun (WGS) entry which is preliminary data.</text>
</comment>
<dbReference type="InterPro" id="IPR000387">
    <property type="entry name" value="Tyr_Pase_dom"/>
</dbReference>
<dbReference type="Pfam" id="PF03692">
    <property type="entry name" value="CxxCxxCC"/>
    <property type="match status" value="1"/>
</dbReference>
<dbReference type="InterPro" id="IPR029021">
    <property type="entry name" value="Prot-tyrosine_phosphatase-like"/>
</dbReference>
<feature type="domain" description="Tyrosine-protein phosphatase" evidence="2">
    <location>
        <begin position="9"/>
        <end position="154"/>
    </location>
</feature>
<keyword evidence="5" id="KW-1185">Reference proteome</keyword>
<dbReference type="PROSITE" id="PS50054">
    <property type="entry name" value="TYR_PHOSPHATASE_DUAL"/>
    <property type="match status" value="1"/>
</dbReference>
<dbReference type="InterPro" id="IPR020422">
    <property type="entry name" value="TYR_PHOSPHATASE_DUAL_dom"/>
</dbReference>
<dbReference type="SMART" id="SM00195">
    <property type="entry name" value="DSPc"/>
    <property type="match status" value="1"/>
</dbReference>
<accession>A0A7M3MD69</accession>
<dbReference type="OrthoDB" id="9806482at2"/>
<protein>
    <submittedName>
        <fullName evidence="4">Phosphatase</fullName>
    </submittedName>
</protein>
<dbReference type="Gene3D" id="3.90.190.10">
    <property type="entry name" value="Protein tyrosine phosphatase superfamily"/>
    <property type="match status" value="1"/>
</dbReference>
<evidence type="ECO:0000313" key="5">
    <source>
        <dbReference type="Proteomes" id="UP000448292"/>
    </source>
</evidence>
<keyword evidence="1" id="KW-0378">Hydrolase</keyword>
<organism evidence="4 5">
    <name type="scientific">Oceanidesulfovibrio indonesiensis</name>
    <dbReference type="NCBI Taxonomy" id="54767"/>
    <lineage>
        <taxon>Bacteria</taxon>
        <taxon>Pseudomonadati</taxon>
        <taxon>Thermodesulfobacteriota</taxon>
        <taxon>Desulfovibrionia</taxon>
        <taxon>Desulfovibrionales</taxon>
        <taxon>Desulfovibrionaceae</taxon>
        <taxon>Oceanidesulfovibrio</taxon>
    </lineage>
</organism>
<dbReference type="EMBL" id="QMIE01000011">
    <property type="protein sequence ID" value="TVM16464.1"/>
    <property type="molecule type" value="Genomic_DNA"/>
</dbReference>
<dbReference type="AlphaFoldDB" id="A0A7M3MD69"/>
<dbReference type="PROSITE" id="PS50056">
    <property type="entry name" value="TYR_PHOSPHATASE_2"/>
    <property type="match status" value="1"/>
</dbReference>
<proteinExistence type="predicted"/>
<dbReference type="FunFam" id="3.90.190.10:FF:000157">
    <property type="entry name" value="Protein-tyrosine phosphatase"/>
    <property type="match status" value="1"/>
</dbReference>
<dbReference type="SUPFAM" id="SSF52799">
    <property type="entry name" value="(Phosphotyrosine protein) phosphatases II"/>
    <property type="match status" value="1"/>
</dbReference>
<feature type="domain" description="Tyrosine specific protein phosphatases" evidence="3">
    <location>
        <begin position="93"/>
        <end position="133"/>
    </location>
</feature>
<dbReference type="RefSeq" id="WP_144303552.1">
    <property type="nucleotide sequence ID" value="NZ_QMIE01000011.1"/>
</dbReference>
<dbReference type="InterPro" id="IPR050561">
    <property type="entry name" value="PTP"/>
</dbReference>
<dbReference type="InterPro" id="IPR005358">
    <property type="entry name" value="Puta_zinc/iron-chelating_dom"/>
</dbReference>
<dbReference type="InterPro" id="IPR003595">
    <property type="entry name" value="Tyr_Pase_cat"/>
</dbReference>
<evidence type="ECO:0000256" key="1">
    <source>
        <dbReference type="ARBA" id="ARBA00022801"/>
    </source>
</evidence>
<evidence type="ECO:0000259" key="2">
    <source>
        <dbReference type="PROSITE" id="PS50054"/>
    </source>
</evidence>
<dbReference type="PANTHER" id="PTHR23339">
    <property type="entry name" value="TYROSINE SPECIFIC PROTEIN PHOSPHATASE AND DUAL SPECIFICITY PROTEIN PHOSPHATASE"/>
    <property type="match status" value="1"/>
</dbReference>
<dbReference type="PROSITE" id="PS00383">
    <property type="entry name" value="TYR_PHOSPHATASE_1"/>
    <property type="match status" value="1"/>
</dbReference>
<name>A0A7M3MD69_9BACT</name>